<dbReference type="InParanoid" id="K2SEM8"/>
<evidence type="ECO:0000313" key="7">
    <source>
        <dbReference type="EMBL" id="EKG20894.1"/>
    </source>
</evidence>
<feature type="transmembrane region" description="Helical" evidence="5">
    <location>
        <begin position="239"/>
        <end position="263"/>
    </location>
</feature>
<dbReference type="InterPro" id="IPR006153">
    <property type="entry name" value="Cation/H_exchanger_TM"/>
</dbReference>
<dbReference type="GO" id="GO:0120029">
    <property type="term" value="P:proton export across plasma membrane"/>
    <property type="evidence" value="ECO:0007669"/>
    <property type="project" value="InterPro"/>
</dbReference>
<evidence type="ECO:0000256" key="2">
    <source>
        <dbReference type="ARBA" id="ARBA00022692"/>
    </source>
</evidence>
<dbReference type="PANTHER" id="PTHR31382:SF3">
    <property type="entry name" value="SODIUM ION_PROTON EXCHANGER (EUROFUNG)"/>
    <property type="match status" value="1"/>
</dbReference>
<feature type="transmembrane region" description="Helical" evidence="5">
    <location>
        <begin position="106"/>
        <end position="128"/>
    </location>
</feature>
<dbReference type="STRING" id="1126212.K2SEM8"/>
<keyword evidence="2 5" id="KW-0812">Transmembrane</keyword>
<accession>K2SEM8</accession>
<dbReference type="GO" id="GO:0005886">
    <property type="term" value="C:plasma membrane"/>
    <property type="evidence" value="ECO:0007669"/>
    <property type="project" value="InterPro"/>
</dbReference>
<feature type="transmembrane region" description="Helical" evidence="5">
    <location>
        <begin position="6"/>
        <end position="26"/>
    </location>
</feature>
<feature type="transmembrane region" description="Helical" evidence="5">
    <location>
        <begin position="33"/>
        <end position="53"/>
    </location>
</feature>
<dbReference type="eggNOG" id="KOG4505">
    <property type="taxonomic scope" value="Eukaryota"/>
</dbReference>
<gene>
    <name evidence="7" type="ORF">MPH_01758</name>
</gene>
<dbReference type="AlphaFoldDB" id="K2SEM8"/>
<keyword evidence="3 5" id="KW-1133">Transmembrane helix</keyword>
<sequence length="542" mass="59550">MPVLDLSEFNIVLAVVGAFLILFGIISSKIKHSWYLGEALPATLVGILFGPIGAKFIDSARWGAAEPDQQHEITLGVCRVVIGIQLAIVGFQLPAKYQLVRWKEKLIGMLPVMTTMWLTTSVCFYMIIPNLSWLAALVLGSCVACTDPVLSQAIAKGPFAEKYVPIHLRDIMSSESGANDSFSFPSLMLATFLIRHAATPGSGEANTNKEGALVARAEDVGRIGGGVGVALKMWFLETWLYTVLLSIVYGAVVGYASSLALKFAIKRRWIDSENFLLFPTAIGLFTLGTAGAINTEDLLACFAAGNALNWNGIYQEECNNRRDWVNPTICSLLNYGAFIYVGSVMPWNEFNAPEVTGITFPRLFALGFAVLAFRRIPAAMLSYKLLPKVCTNAREALVLGHFGPIGIGAIFFAEHTRTLFPELGDGDAEETHLIAALTPTVYWLVLFSIVFHGLSVPLLAFAYKRMNVPPVQECAIEILPFPSTAPFPRDSKVFERREESVIVEEKKVRNFSWGGSERTASFDDDKRSLDLSDVKQEVREMV</sequence>
<comment type="caution">
    <text evidence="7">The sequence shown here is derived from an EMBL/GenBank/DDBJ whole genome shotgun (WGS) entry which is preliminary data.</text>
</comment>
<dbReference type="EMBL" id="AHHD01000073">
    <property type="protein sequence ID" value="EKG20894.1"/>
    <property type="molecule type" value="Genomic_DNA"/>
</dbReference>
<organism evidence="7 8">
    <name type="scientific">Macrophomina phaseolina (strain MS6)</name>
    <name type="common">Charcoal rot fungus</name>
    <dbReference type="NCBI Taxonomy" id="1126212"/>
    <lineage>
        <taxon>Eukaryota</taxon>
        <taxon>Fungi</taxon>
        <taxon>Dikarya</taxon>
        <taxon>Ascomycota</taxon>
        <taxon>Pezizomycotina</taxon>
        <taxon>Dothideomycetes</taxon>
        <taxon>Dothideomycetes incertae sedis</taxon>
        <taxon>Botryosphaeriales</taxon>
        <taxon>Botryosphaeriaceae</taxon>
        <taxon>Macrophomina</taxon>
    </lineage>
</organism>
<dbReference type="GO" id="GO:0042391">
    <property type="term" value="P:regulation of membrane potential"/>
    <property type="evidence" value="ECO:0007669"/>
    <property type="project" value="InterPro"/>
</dbReference>
<dbReference type="Proteomes" id="UP000007129">
    <property type="component" value="Unassembled WGS sequence"/>
</dbReference>
<evidence type="ECO:0000256" key="4">
    <source>
        <dbReference type="ARBA" id="ARBA00023136"/>
    </source>
</evidence>
<dbReference type="Pfam" id="PF00999">
    <property type="entry name" value="Na_H_Exchanger"/>
    <property type="match status" value="1"/>
</dbReference>
<protein>
    <submittedName>
        <fullName evidence="7">Cation/H+ exchanger</fullName>
    </submittedName>
</protein>
<evidence type="ECO:0000313" key="8">
    <source>
        <dbReference type="Proteomes" id="UP000007129"/>
    </source>
</evidence>
<feature type="transmembrane region" description="Helical" evidence="5">
    <location>
        <begin position="355"/>
        <end position="376"/>
    </location>
</feature>
<evidence type="ECO:0000256" key="3">
    <source>
        <dbReference type="ARBA" id="ARBA00022989"/>
    </source>
</evidence>
<feature type="domain" description="Cation/H+ exchanger transmembrane" evidence="6">
    <location>
        <begin position="20"/>
        <end position="461"/>
    </location>
</feature>
<dbReference type="OrthoDB" id="5327978at2759"/>
<evidence type="ECO:0000259" key="6">
    <source>
        <dbReference type="Pfam" id="PF00999"/>
    </source>
</evidence>
<dbReference type="PANTHER" id="PTHR31382">
    <property type="entry name" value="NA(+)/H(+) ANTIPORTER"/>
    <property type="match status" value="1"/>
</dbReference>
<comment type="subcellular location">
    <subcellularLocation>
        <location evidence="1">Membrane</location>
        <topology evidence="1">Multi-pass membrane protein</topology>
    </subcellularLocation>
</comment>
<evidence type="ECO:0000256" key="1">
    <source>
        <dbReference type="ARBA" id="ARBA00004141"/>
    </source>
</evidence>
<feature type="transmembrane region" description="Helical" evidence="5">
    <location>
        <begin position="275"/>
        <end position="293"/>
    </location>
</feature>
<dbReference type="GO" id="GO:0015385">
    <property type="term" value="F:sodium:proton antiporter activity"/>
    <property type="evidence" value="ECO:0007669"/>
    <property type="project" value="InterPro"/>
</dbReference>
<reference evidence="7 8" key="1">
    <citation type="journal article" date="2012" name="BMC Genomics">
        <title>Tools to kill: Genome of one of the most destructive plant pathogenic fungi Macrophomina phaseolina.</title>
        <authorList>
            <person name="Islam M.S."/>
            <person name="Haque M.S."/>
            <person name="Islam M.M."/>
            <person name="Emdad E.M."/>
            <person name="Halim A."/>
            <person name="Hossen Q.M.M."/>
            <person name="Hossain M.Z."/>
            <person name="Ahmed B."/>
            <person name="Rahim S."/>
            <person name="Rahman M.S."/>
            <person name="Alam M.M."/>
            <person name="Hou S."/>
            <person name="Wan X."/>
            <person name="Saito J.A."/>
            <person name="Alam M."/>
        </authorList>
    </citation>
    <scope>NUCLEOTIDE SEQUENCE [LARGE SCALE GENOMIC DNA]</scope>
    <source>
        <strain evidence="7 8">MS6</strain>
    </source>
</reference>
<keyword evidence="4 5" id="KW-0472">Membrane</keyword>
<dbReference type="HOGENOM" id="CLU_008635_4_1_1"/>
<feature type="transmembrane region" description="Helical" evidence="5">
    <location>
        <begin position="441"/>
        <end position="463"/>
    </location>
</feature>
<dbReference type="GO" id="GO:0036376">
    <property type="term" value="P:sodium ion export across plasma membrane"/>
    <property type="evidence" value="ECO:0007669"/>
    <property type="project" value="InterPro"/>
</dbReference>
<feature type="transmembrane region" description="Helical" evidence="5">
    <location>
        <begin position="73"/>
        <end position="94"/>
    </location>
</feature>
<dbReference type="VEuPathDB" id="FungiDB:MPH_01758"/>
<feature type="transmembrane region" description="Helical" evidence="5">
    <location>
        <begin position="396"/>
        <end position="413"/>
    </location>
</feature>
<evidence type="ECO:0000256" key="5">
    <source>
        <dbReference type="SAM" id="Phobius"/>
    </source>
</evidence>
<dbReference type="InterPro" id="IPR004712">
    <property type="entry name" value="Na+/H+_antiporter_fungi"/>
</dbReference>
<proteinExistence type="predicted"/>
<name>K2SEM8_MACPH</name>